<dbReference type="Gene3D" id="1.10.510.10">
    <property type="entry name" value="Transferase(Phosphotransferase) domain 1"/>
    <property type="match status" value="1"/>
</dbReference>
<gene>
    <name evidence="6" type="ORF">SPI_09412</name>
</gene>
<organism evidence="6 7">
    <name type="scientific">Niveomyces insectorum RCEF 264</name>
    <dbReference type="NCBI Taxonomy" id="1081102"/>
    <lineage>
        <taxon>Eukaryota</taxon>
        <taxon>Fungi</taxon>
        <taxon>Dikarya</taxon>
        <taxon>Ascomycota</taxon>
        <taxon>Pezizomycotina</taxon>
        <taxon>Sordariomycetes</taxon>
        <taxon>Hypocreomycetidae</taxon>
        <taxon>Hypocreales</taxon>
        <taxon>Cordycipitaceae</taxon>
        <taxon>Niveomyces</taxon>
    </lineage>
</organism>
<comment type="caution">
    <text evidence="6">The sequence shown here is derived from an EMBL/GenBank/DDBJ whole genome shotgun (WGS) entry which is preliminary data.</text>
</comment>
<evidence type="ECO:0000256" key="4">
    <source>
        <dbReference type="ARBA" id="ARBA00022840"/>
    </source>
</evidence>
<dbReference type="Proteomes" id="UP000076874">
    <property type="component" value="Unassembled WGS sequence"/>
</dbReference>
<dbReference type="GO" id="GO:0005634">
    <property type="term" value="C:nucleus"/>
    <property type="evidence" value="ECO:0007669"/>
    <property type="project" value="TreeGrafter"/>
</dbReference>
<dbReference type="GO" id="GO:0004672">
    <property type="term" value="F:protein kinase activity"/>
    <property type="evidence" value="ECO:0007669"/>
    <property type="project" value="InterPro"/>
</dbReference>
<evidence type="ECO:0000256" key="2">
    <source>
        <dbReference type="ARBA" id="ARBA00022741"/>
    </source>
</evidence>
<dbReference type="STRING" id="1081102.A0A167LTP1"/>
<keyword evidence="1" id="KW-0808">Transferase</keyword>
<dbReference type="SUPFAM" id="SSF56112">
    <property type="entry name" value="Protein kinase-like (PK-like)"/>
    <property type="match status" value="1"/>
</dbReference>
<dbReference type="OrthoDB" id="10252171at2759"/>
<reference evidence="6 7" key="1">
    <citation type="journal article" date="2016" name="Genome Biol. Evol.">
        <title>Divergent and convergent evolution of fungal pathogenicity.</title>
        <authorList>
            <person name="Shang Y."/>
            <person name="Xiao G."/>
            <person name="Zheng P."/>
            <person name="Cen K."/>
            <person name="Zhan S."/>
            <person name="Wang C."/>
        </authorList>
    </citation>
    <scope>NUCLEOTIDE SEQUENCE [LARGE SCALE GENOMIC DNA]</scope>
    <source>
        <strain evidence="6 7">RCEF 264</strain>
    </source>
</reference>
<dbReference type="EMBL" id="AZHD01000029">
    <property type="protein sequence ID" value="OAA53484.1"/>
    <property type="molecule type" value="Genomic_DNA"/>
</dbReference>
<keyword evidence="4" id="KW-0067">ATP-binding</keyword>
<dbReference type="PROSITE" id="PS50011">
    <property type="entry name" value="PROTEIN_KINASE_DOM"/>
    <property type="match status" value="1"/>
</dbReference>
<dbReference type="SMART" id="SM00220">
    <property type="entry name" value="S_TKc"/>
    <property type="match status" value="1"/>
</dbReference>
<dbReference type="GO" id="GO:0005524">
    <property type="term" value="F:ATP binding"/>
    <property type="evidence" value="ECO:0007669"/>
    <property type="project" value="UniProtKB-KW"/>
</dbReference>
<keyword evidence="3 6" id="KW-0418">Kinase</keyword>
<dbReference type="InterPro" id="IPR050339">
    <property type="entry name" value="CC_SR_Kinase"/>
</dbReference>
<evidence type="ECO:0000313" key="6">
    <source>
        <dbReference type="EMBL" id="OAA53484.1"/>
    </source>
</evidence>
<dbReference type="InterPro" id="IPR000719">
    <property type="entry name" value="Prot_kinase_dom"/>
</dbReference>
<dbReference type="PANTHER" id="PTHR11042">
    <property type="entry name" value="EUKARYOTIC TRANSLATION INITIATION FACTOR 2-ALPHA KINASE EIF2-ALPHA KINASE -RELATED"/>
    <property type="match status" value="1"/>
</dbReference>
<name>A0A167LTP1_9HYPO</name>
<dbReference type="AlphaFoldDB" id="A0A167LTP1"/>
<dbReference type="Pfam" id="PF00069">
    <property type="entry name" value="Pkinase"/>
    <property type="match status" value="1"/>
</dbReference>
<feature type="domain" description="Protein kinase" evidence="5">
    <location>
        <begin position="1"/>
        <end position="316"/>
    </location>
</feature>
<dbReference type="InterPro" id="IPR011009">
    <property type="entry name" value="Kinase-like_dom_sf"/>
</dbReference>
<accession>A0A167LTP1</accession>
<dbReference type="GO" id="GO:0005737">
    <property type="term" value="C:cytoplasm"/>
    <property type="evidence" value="ECO:0007669"/>
    <property type="project" value="TreeGrafter"/>
</dbReference>
<keyword evidence="2" id="KW-0547">Nucleotide-binding</keyword>
<sequence>MASTITGNSGRVYEQGAVLQKHLQDPNRSVFKAKSGDEFFAFKRVPRPFYDESQRLAADLAGSRRLRLHVDANETENILIYRYFRGTLLGLLRDDPDLPFGERRKILRYVGEAIQELHHKSWIHIDVKPDNVFLDWTTPDNASHQKTVTDAVLGDFDIAFRSENGQPRHTPYAIGNAMWRSLEGQTGTATRASDVFSFGLVCIYALGGGDLLLLENYQELVQRGIPPEQEIVTRHFAYFGRVCEGLLQQVQSEIWKRALRGASAAAEKQVEHRPELRFAYWGQELGPAAQEMIAAMTNPDPTARPTIDNVLESPFWQDDDV</sequence>
<proteinExistence type="predicted"/>
<evidence type="ECO:0000313" key="7">
    <source>
        <dbReference type="Proteomes" id="UP000076874"/>
    </source>
</evidence>
<evidence type="ECO:0000256" key="1">
    <source>
        <dbReference type="ARBA" id="ARBA00022679"/>
    </source>
</evidence>
<protein>
    <submittedName>
        <fullName evidence="6">Protein kinase-like domain protein</fullName>
    </submittedName>
</protein>
<evidence type="ECO:0000256" key="3">
    <source>
        <dbReference type="ARBA" id="ARBA00022777"/>
    </source>
</evidence>
<evidence type="ECO:0000259" key="5">
    <source>
        <dbReference type="PROSITE" id="PS50011"/>
    </source>
</evidence>
<keyword evidence="7" id="KW-1185">Reference proteome</keyword>